<dbReference type="OrthoDB" id="9776382at2"/>
<dbReference type="PRINTS" id="PR00411">
    <property type="entry name" value="PNDRDTASEI"/>
</dbReference>
<evidence type="ECO:0000256" key="1">
    <source>
        <dbReference type="ARBA" id="ARBA00007532"/>
    </source>
</evidence>
<dbReference type="RefSeq" id="WP_055683859.1">
    <property type="nucleotide sequence ID" value="NZ_CXPG01000022.1"/>
</dbReference>
<evidence type="ECO:0000259" key="6">
    <source>
        <dbReference type="Pfam" id="PF02852"/>
    </source>
</evidence>
<keyword evidence="4" id="KW-0520">NAD</keyword>
<keyword evidence="3 4" id="KW-0274">FAD</keyword>
<evidence type="ECO:0000313" key="8">
    <source>
        <dbReference type="EMBL" id="CTQ34483.1"/>
    </source>
</evidence>
<evidence type="ECO:0000256" key="2">
    <source>
        <dbReference type="ARBA" id="ARBA00022630"/>
    </source>
</evidence>
<feature type="disulfide bond" description="Redox-active" evidence="5">
    <location>
        <begin position="42"/>
        <end position="47"/>
    </location>
</feature>
<dbReference type="Pfam" id="PF02852">
    <property type="entry name" value="Pyr_redox_dim"/>
    <property type="match status" value="1"/>
</dbReference>
<dbReference type="InterPro" id="IPR016156">
    <property type="entry name" value="FAD/NAD-linked_Rdtase_dimer_sf"/>
</dbReference>
<name>A0A0M6XW14_9RHOB</name>
<sequence>MTKTYDLVVLGVGMAGLTAANRCAREGWSVAVVDPLPYGGTCALRGCDPKKMLRRGAEVIEAARMMAGLGLREGDLTIDWAELMAHKRSFTDAVPGKIEGGLDDKGVATLQGPARFTGERTLDVDGRAIEAGHVLIATGQRPRDLGVPGAELATDSTDFLELDELPRRIVFVGGGYVSMEFAHIAARAGAEVTVADRGERPLKAFDPDLVDALVAHSRGVGMRFETGAELLGIERRGADLVARLARAGEGFEVAADLVVNGAGRVPEIDGLNLDAANVAHGPKGVTVTEHLRSTTNERVFAAGDAADTAGPPLTPVAVHEGKVAASNMIRGDRMVPDYRGVPSAAFTLPEIVRIGLSEDEARQGDREVRVAANDTSGWYSNRRVGASVGMTKVITDAETDEILGVHLLGHHYAEAANLFGLAMRSGLKARDLKRMIATYPTVGSDVGAMLG</sequence>
<dbReference type="PRINTS" id="PR00368">
    <property type="entry name" value="FADPNR"/>
</dbReference>
<keyword evidence="9" id="KW-1185">Reference proteome</keyword>
<proteinExistence type="inferred from homology"/>
<feature type="binding site" evidence="4">
    <location>
        <position position="304"/>
    </location>
    <ligand>
        <name>FAD</name>
        <dbReference type="ChEBI" id="CHEBI:57692"/>
    </ligand>
</feature>
<dbReference type="SUPFAM" id="SSF55424">
    <property type="entry name" value="FAD/NAD-linked reductases, dimerisation (C-terminal) domain"/>
    <property type="match status" value="1"/>
</dbReference>
<feature type="binding site" evidence="4">
    <location>
        <begin position="173"/>
        <end position="180"/>
    </location>
    <ligand>
        <name>NAD(+)</name>
        <dbReference type="ChEBI" id="CHEBI:57540"/>
    </ligand>
</feature>
<dbReference type="EMBL" id="CXPG01000022">
    <property type="protein sequence ID" value="CTQ34483.1"/>
    <property type="molecule type" value="Genomic_DNA"/>
</dbReference>
<feature type="domain" description="Pyridine nucleotide-disulphide oxidoreductase dimerisation" evidence="6">
    <location>
        <begin position="341"/>
        <end position="444"/>
    </location>
</feature>
<evidence type="ECO:0000256" key="3">
    <source>
        <dbReference type="ARBA" id="ARBA00022827"/>
    </source>
</evidence>
<dbReference type="InterPro" id="IPR036188">
    <property type="entry name" value="FAD/NAD-bd_sf"/>
</dbReference>
<dbReference type="PIRSF" id="PIRSF000350">
    <property type="entry name" value="Mercury_reductase_MerA"/>
    <property type="match status" value="1"/>
</dbReference>
<dbReference type="InterPro" id="IPR023753">
    <property type="entry name" value="FAD/NAD-binding_dom"/>
</dbReference>
<feature type="binding site" evidence="4">
    <location>
        <position position="51"/>
    </location>
    <ligand>
        <name>FAD</name>
        <dbReference type="ChEBI" id="CHEBI:57692"/>
    </ligand>
</feature>
<keyword evidence="8" id="KW-0560">Oxidoreductase</keyword>
<dbReference type="SUPFAM" id="SSF51905">
    <property type="entry name" value="FAD/NAD(P)-binding domain"/>
    <property type="match status" value="1"/>
</dbReference>
<dbReference type="Gene3D" id="3.50.50.60">
    <property type="entry name" value="FAD/NAD(P)-binding domain"/>
    <property type="match status" value="2"/>
</dbReference>
<dbReference type="PANTHER" id="PTHR43014:SF5">
    <property type="entry name" value="GLUTATHIONE REDUCTASE (NADPH)"/>
    <property type="match status" value="1"/>
</dbReference>
<dbReference type="Pfam" id="PF07992">
    <property type="entry name" value="Pyr_redox_2"/>
    <property type="match status" value="1"/>
</dbReference>
<dbReference type="AlphaFoldDB" id="A0A0M6XW14"/>
<evidence type="ECO:0000256" key="4">
    <source>
        <dbReference type="PIRSR" id="PIRSR000350-3"/>
    </source>
</evidence>
<dbReference type="Gene3D" id="3.30.390.30">
    <property type="match status" value="1"/>
</dbReference>
<comment type="cofactor">
    <cofactor evidence="4">
        <name>FAD</name>
        <dbReference type="ChEBI" id="CHEBI:57692"/>
    </cofactor>
    <text evidence="4">Binds 1 FAD per subunit.</text>
</comment>
<keyword evidence="4" id="KW-0547">Nucleotide-binding</keyword>
<dbReference type="GO" id="GO:0004362">
    <property type="term" value="F:glutathione-disulfide reductase (NADPH) activity"/>
    <property type="evidence" value="ECO:0007669"/>
    <property type="project" value="UniProtKB-EC"/>
</dbReference>
<dbReference type="GO" id="GO:0000166">
    <property type="term" value="F:nucleotide binding"/>
    <property type="evidence" value="ECO:0007669"/>
    <property type="project" value="UniProtKB-KW"/>
</dbReference>
<protein>
    <submittedName>
        <fullName evidence="8">Glutathione reductase</fullName>
        <ecNumber evidence="8">1.8.1.7</ecNumber>
    </submittedName>
</protein>
<dbReference type="PANTHER" id="PTHR43014">
    <property type="entry name" value="MERCURIC REDUCTASE"/>
    <property type="match status" value="1"/>
</dbReference>
<dbReference type="EC" id="1.8.1.7" evidence="8"/>
<organism evidence="8 9">
    <name type="scientific">Jannaschia rubra</name>
    <dbReference type="NCBI Taxonomy" id="282197"/>
    <lineage>
        <taxon>Bacteria</taxon>
        <taxon>Pseudomonadati</taxon>
        <taxon>Pseudomonadota</taxon>
        <taxon>Alphaproteobacteria</taxon>
        <taxon>Rhodobacterales</taxon>
        <taxon>Roseobacteraceae</taxon>
        <taxon>Jannaschia</taxon>
    </lineage>
</organism>
<dbReference type="InterPro" id="IPR004099">
    <property type="entry name" value="Pyr_nucl-diS_OxRdtase_dimer"/>
</dbReference>
<dbReference type="InterPro" id="IPR001100">
    <property type="entry name" value="Pyr_nuc-diS_OxRdtase"/>
</dbReference>
<dbReference type="Proteomes" id="UP000048908">
    <property type="component" value="Unassembled WGS sequence"/>
</dbReference>
<gene>
    <name evidence="8" type="primary">gor</name>
    <name evidence="8" type="ORF">JAN5088_03279</name>
</gene>
<evidence type="ECO:0000256" key="5">
    <source>
        <dbReference type="PIRSR" id="PIRSR000350-4"/>
    </source>
</evidence>
<evidence type="ECO:0000313" key="9">
    <source>
        <dbReference type="Proteomes" id="UP000048908"/>
    </source>
</evidence>
<keyword evidence="2" id="KW-0285">Flavoprotein</keyword>
<feature type="binding site" evidence="4">
    <location>
        <position position="263"/>
    </location>
    <ligand>
        <name>NAD(+)</name>
        <dbReference type="ChEBI" id="CHEBI:57540"/>
    </ligand>
</feature>
<evidence type="ECO:0000259" key="7">
    <source>
        <dbReference type="Pfam" id="PF07992"/>
    </source>
</evidence>
<feature type="domain" description="FAD/NAD(P)-binding" evidence="7">
    <location>
        <begin position="5"/>
        <end position="321"/>
    </location>
</feature>
<accession>A0A0M6XW14</accession>
<comment type="similarity">
    <text evidence="1">Belongs to the class-I pyridine nucleotide-disulfide oxidoreductase family.</text>
</comment>
<reference evidence="8 9" key="1">
    <citation type="submission" date="2015-07" db="EMBL/GenBank/DDBJ databases">
        <authorList>
            <person name="Noorani M."/>
        </authorList>
    </citation>
    <scope>NUCLEOTIDE SEQUENCE [LARGE SCALE GENOMIC DNA]</scope>
    <source>
        <strain evidence="8 9">CECT 5088</strain>
    </source>
</reference>